<reference evidence="5 6" key="1">
    <citation type="submission" date="2019-08" db="EMBL/GenBank/DDBJ databases">
        <title>In-depth cultivation of the pig gut microbiome towards novel bacterial diversity and tailored functional studies.</title>
        <authorList>
            <person name="Wylensek D."/>
            <person name="Hitch T.C.A."/>
            <person name="Clavel T."/>
        </authorList>
    </citation>
    <scope>NUCLEOTIDE SEQUENCE [LARGE SCALE GENOMIC DNA]</scope>
    <source>
        <strain evidence="5 6">BBE-744-WT-12</strain>
    </source>
</reference>
<evidence type="ECO:0000256" key="2">
    <source>
        <dbReference type="ARBA" id="ARBA00022704"/>
    </source>
</evidence>
<organism evidence="5 6">
    <name type="scientific">Victivallis lenta</name>
    <dbReference type="NCBI Taxonomy" id="2606640"/>
    <lineage>
        <taxon>Bacteria</taxon>
        <taxon>Pseudomonadati</taxon>
        <taxon>Lentisphaerota</taxon>
        <taxon>Lentisphaeria</taxon>
        <taxon>Victivallales</taxon>
        <taxon>Victivallaceae</taxon>
        <taxon>Victivallis</taxon>
    </lineage>
</organism>
<sequence>MKYFLIPAAAVCAALFAGCASQPSEEKALDFPAPSVTLTIQESGDAVPLRVGQYAKITLKENPTTGYSWYFKLDNGKRGPQPKSGQAVELVGERYLASNTRLAGAPGVREVMVKAARPGSIYVVGNCIREWEKNPQPEQTVRYRFDVTR</sequence>
<comment type="caution">
    <text evidence="5">The sequence shown here is derived from an EMBL/GenBank/DDBJ whole genome shotgun (WGS) entry which is preliminary data.</text>
</comment>
<proteinExistence type="predicted"/>
<protein>
    <submittedName>
        <fullName evidence="5">Protease inhibitor I42 family protein</fullName>
    </submittedName>
</protein>
<dbReference type="Pfam" id="PF09394">
    <property type="entry name" value="Inhibitor_I42"/>
    <property type="match status" value="1"/>
</dbReference>
<dbReference type="InterPro" id="IPR036331">
    <property type="entry name" value="Chagasin-like_sf"/>
</dbReference>
<keyword evidence="3" id="KW-0732">Signal</keyword>
<dbReference type="GO" id="GO:0004869">
    <property type="term" value="F:cysteine-type endopeptidase inhibitor activity"/>
    <property type="evidence" value="ECO:0007669"/>
    <property type="project" value="UniProtKB-KW"/>
</dbReference>
<feature type="chain" id="PRO_5032360193" evidence="3">
    <location>
        <begin position="20"/>
        <end position="149"/>
    </location>
</feature>
<dbReference type="InterPro" id="IPR052781">
    <property type="entry name" value="Cys_protease_inhibitor_I42"/>
</dbReference>
<dbReference type="PANTHER" id="PTHR36530">
    <property type="entry name" value="INHIBITOR OF CYSTEINE PEPTIDASE"/>
    <property type="match status" value="1"/>
</dbReference>
<evidence type="ECO:0000313" key="5">
    <source>
        <dbReference type="EMBL" id="MST96079.1"/>
    </source>
</evidence>
<keyword evidence="1" id="KW-0646">Protease inhibitor</keyword>
<dbReference type="PROSITE" id="PS51257">
    <property type="entry name" value="PROKAR_LIPOPROTEIN"/>
    <property type="match status" value="1"/>
</dbReference>
<feature type="domain" description="Proteinase inhibitor I42 chagasin" evidence="4">
    <location>
        <begin position="49"/>
        <end position="143"/>
    </location>
</feature>
<dbReference type="RefSeq" id="WP_106054805.1">
    <property type="nucleotide sequence ID" value="NZ_CALXOB010000031.1"/>
</dbReference>
<evidence type="ECO:0000313" key="6">
    <source>
        <dbReference type="Proteomes" id="UP000435649"/>
    </source>
</evidence>
<dbReference type="Proteomes" id="UP000435649">
    <property type="component" value="Unassembled WGS sequence"/>
</dbReference>
<keyword evidence="2" id="KW-0789">Thiol protease inhibitor</keyword>
<dbReference type="AlphaFoldDB" id="A0A844G0N1"/>
<name>A0A844G0N1_9BACT</name>
<accession>A0A844G0N1</accession>
<dbReference type="EMBL" id="VUNS01000002">
    <property type="protein sequence ID" value="MST96079.1"/>
    <property type="molecule type" value="Genomic_DNA"/>
</dbReference>
<feature type="signal peptide" evidence="3">
    <location>
        <begin position="1"/>
        <end position="19"/>
    </location>
</feature>
<evidence type="ECO:0000256" key="1">
    <source>
        <dbReference type="ARBA" id="ARBA00022690"/>
    </source>
</evidence>
<evidence type="ECO:0000259" key="4">
    <source>
        <dbReference type="Pfam" id="PF09394"/>
    </source>
</evidence>
<dbReference type="PANTHER" id="PTHR36530:SF1">
    <property type="entry name" value="AMOEBIASIN-1"/>
    <property type="match status" value="1"/>
</dbReference>
<gene>
    <name evidence="5" type="ORF">FYJ85_03345</name>
</gene>
<keyword evidence="6" id="KW-1185">Reference proteome</keyword>
<dbReference type="SUPFAM" id="SSF141066">
    <property type="entry name" value="ICP-like"/>
    <property type="match status" value="1"/>
</dbReference>
<dbReference type="InterPro" id="IPR018990">
    <property type="entry name" value="Prot_inh_I42_chagasin"/>
</dbReference>
<evidence type="ECO:0000256" key="3">
    <source>
        <dbReference type="SAM" id="SignalP"/>
    </source>
</evidence>
<dbReference type="Gene3D" id="2.60.40.2020">
    <property type="match status" value="1"/>
</dbReference>